<dbReference type="Proteomes" id="UP000509418">
    <property type="component" value="Chromosome"/>
</dbReference>
<dbReference type="NCBIfam" id="TIGR00180">
    <property type="entry name" value="parB_part"/>
    <property type="match status" value="1"/>
</dbReference>
<dbReference type="AlphaFoldDB" id="A0A7H8TA29"/>
<dbReference type="InterPro" id="IPR050336">
    <property type="entry name" value="Chromosome_partition/occlusion"/>
</dbReference>
<dbReference type="RefSeq" id="WP_176576415.1">
    <property type="nucleotide sequence ID" value="NZ_CBDRGH010000036.1"/>
</dbReference>
<feature type="compositionally biased region" description="Low complexity" evidence="2">
    <location>
        <begin position="275"/>
        <end position="286"/>
    </location>
</feature>
<evidence type="ECO:0000259" key="3">
    <source>
        <dbReference type="SMART" id="SM00470"/>
    </source>
</evidence>
<dbReference type="GO" id="GO:0007059">
    <property type="term" value="P:chromosome segregation"/>
    <property type="evidence" value="ECO:0007669"/>
    <property type="project" value="TreeGrafter"/>
</dbReference>
<evidence type="ECO:0000313" key="5">
    <source>
        <dbReference type="Proteomes" id="UP000509418"/>
    </source>
</evidence>
<feature type="domain" description="ParB-like N-terminal" evidence="3">
    <location>
        <begin position="51"/>
        <end position="151"/>
    </location>
</feature>
<feature type="compositionally biased region" description="Basic and acidic residues" evidence="2">
    <location>
        <begin position="342"/>
        <end position="361"/>
    </location>
</feature>
<comment type="similarity">
    <text evidence="1">Belongs to the ParB family.</text>
</comment>
<dbReference type="SMART" id="SM00470">
    <property type="entry name" value="ParB"/>
    <property type="match status" value="1"/>
</dbReference>
<dbReference type="EMBL" id="CP056041">
    <property type="protein sequence ID" value="QKZ20355.1"/>
    <property type="molecule type" value="Genomic_DNA"/>
</dbReference>
<dbReference type="PANTHER" id="PTHR33375:SF1">
    <property type="entry name" value="CHROMOSOME-PARTITIONING PROTEIN PARB-RELATED"/>
    <property type="match status" value="1"/>
</dbReference>
<evidence type="ECO:0000256" key="1">
    <source>
        <dbReference type="ARBA" id="ARBA00006295"/>
    </source>
</evidence>
<dbReference type="InterPro" id="IPR003115">
    <property type="entry name" value="ParB_N"/>
</dbReference>
<dbReference type="GO" id="GO:0005694">
    <property type="term" value="C:chromosome"/>
    <property type="evidence" value="ECO:0007669"/>
    <property type="project" value="TreeGrafter"/>
</dbReference>
<dbReference type="InterPro" id="IPR004437">
    <property type="entry name" value="ParB/RepB/Spo0J"/>
</dbReference>
<dbReference type="Gene3D" id="1.10.10.2830">
    <property type="match status" value="1"/>
</dbReference>
<dbReference type="InterPro" id="IPR036086">
    <property type="entry name" value="ParB/Sulfiredoxin_sf"/>
</dbReference>
<feature type="region of interest" description="Disordered" evidence="2">
    <location>
        <begin position="257"/>
        <end position="361"/>
    </location>
</feature>
<accession>A0A7H8TA29</accession>
<name>A0A7H8TA29_STRCX</name>
<dbReference type="Pfam" id="PF02195">
    <property type="entry name" value="ParB_N"/>
    <property type="match status" value="1"/>
</dbReference>
<dbReference type="Gene3D" id="3.90.1530.30">
    <property type="match status" value="1"/>
</dbReference>
<protein>
    <submittedName>
        <fullName evidence="4">ParB/RepB/Spo0J family partition protein</fullName>
    </submittedName>
</protein>
<evidence type="ECO:0000313" key="4">
    <source>
        <dbReference type="EMBL" id="QKZ20355.1"/>
    </source>
</evidence>
<dbReference type="SUPFAM" id="SSF110849">
    <property type="entry name" value="ParB/Sulfiredoxin"/>
    <property type="match status" value="1"/>
</dbReference>
<reference evidence="4 5" key="1">
    <citation type="submission" date="2020-06" db="EMBL/GenBank/DDBJ databases">
        <title>Genome mining for natural products.</title>
        <authorList>
            <person name="Zhang B."/>
            <person name="Shi J."/>
            <person name="Ge H."/>
        </authorList>
    </citation>
    <scope>NUCLEOTIDE SEQUENCE [LARGE SCALE GENOMIC DNA]</scope>
    <source>
        <strain evidence="4 5">NA02069</strain>
    </source>
</reference>
<dbReference type="GO" id="GO:0003677">
    <property type="term" value="F:DNA binding"/>
    <property type="evidence" value="ECO:0007669"/>
    <property type="project" value="InterPro"/>
</dbReference>
<proteinExistence type="inferred from homology"/>
<gene>
    <name evidence="4" type="ORF">HUT05_25185</name>
</gene>
<dbReference type="SUPFAM" id="SSF109709">
    <property type="entry name" value="KorB DNA-binding domain-like"/>
    <property type="match status" value="1"/>
</dbReference>
<dbReference type="PANTHER" id="PTHR33375">
    <property type="entry name" value="CHROMOSOME-PARTITIONING PROTEIN PARB-RELATED"/>
    <property type="match status" value="1"/>
</dbReference>
<feature type="region of interest" description="Disordered" evidence="2">
    <location>
        <begin position="1"/>
        <end position="36"/>
    </location>
</feature>
<evidence type="ECO:0000256" key="2">
    <source>
        <dbReference type="SAM" id="MobiDB-lite"/>
    </source>
</evidence>
<sequence length="502" mass="55266">MAGSLKRAQRTPQKPGAAVPKPAASADGEAPKEPEAPKFFQLTSEDEGTALDIALDDITPNPFNDRDIGDVTQLAESIDQDDLLQEITVMHTSAFVEHWPEQAADITTKYVLAFGERRWRAHKHLGRKTIPATLRNTVAPKIRRVLFAENFHRKQLSPVEEARKFRVLHVEEGMSYRQIVSELKLTGPNYVARRLELLELAPALQEIIDTEHGPGVTLARNIKARLTDPEEQIRAWELIRDEGLNLSQAVDQVRYTDPVPLGDTQTDEQSDGDAVPPGNTPQVPGQGQPPVPLEDTQTDEQSDGDAVPPGNSGLEPGADHDAPTPRARTTEKPQPGARKRATAADRDTAERNNASAHRDTSCRQLIAADTKLTAEQHNALFGRTLLTRMEQGPARTRAHRWLRDAGQAVFDINDTDSFFEAVLSSGQAELVNRVAIATALAAGEVRARDGRRQWDKADAEHVRLLIDAMGYVPETAWERAQLDKFGVPLPGASQEADPESIH</sequence>
<keyword evidence="5" id="KW-1185">Reference proteome</keyword>
<feature type="compositionally biased region" description="Basic and acidic residues" evidence="2">
    <location>
        <begin position="317"/>
        <end position="331"/>
    </location>
</feature>
<organism evidence="4 5">
    <name type="scientific">Streptomyces chartreusis</name>
    <dbReference type="NCBI Taxonomy" id="1969"/>
    <lineage>
        <taxon>Bacteria</taxon>
        <taxon>Bacillati</taxon>
        <taxon>Actinomycetota</taxon>
        <taxon>Actinomycetes</taxon>
        <taxon>Kitasatosporales</taxon>
        <taxon>Streptomycetaceae</taxon>
        <taxon>Streptomyces</taxon>
    </lineage>
</organism>